<evidence type="ECO:0000313" key="2">
    <source>
        <dbReference type="EMBL" id="BBM55633.1"/>
    </source>
</evidence>
<organism evidence="2 3">
    <name type="scientific">Leptotrichia wadei</name>
    <dbReference type="NCBI Taxonomy" id="157687"/>
    <lineage>
        <taxon>Bacteria</taxon>
        <taxon>Fusobacteriati</taxon>
        <taxon>Fusobacteriota</taxon>
        <taxon>Fusobacteriia</taxon>
        <taxon>Fusobacteriales</taxon>
        <taxon>Leptotrichiaceae</taxon>
        <taxon>Leptotrichia</taxon>
    </lineage>
</organism>
<feature type="transmembrane region" description="Helical" evidence="1">
    <location>
        <begin position="111"/>
        <end position="128"/>
    </location>
</feature>
<keyword evidence="1" id="KW-0812">Transmembrane</keyword>
<keyword evidence="1" id="KW-0472">Membrane</keyword>
<accession>A0A510KZJ4</accession>
<protein>
    <submittedName>
        <fullName evidence="2">Uncharacterized protein</fullName>
    </submittedName>
</protein>
<evidence type="ECO:0000256" key="1">
    <source>
        <dbReference type="SAM" id="Phobius"/>
    </source>
</evidence>
<dbReference type="Proteomes" id="UP000321944">
    <property type="component" value="Chromosome"/>
</dbReference>
<dbReference type="RefSeq" id="WP_147004293.1">
    <property type="nucleotide sequence ID" value="NZ_AP019841.1"/>
</dbReference>
<dbReference type="OrthoDB" id="82297at2"/>
<gene>
    <name evidence="2" type="ORF">JMUB3936_1932</name>
</gene>
<evidence type="ECO:0000313" key="3">
    <source>
        <dbReference type="Proteomes" id="UP000321944"/>
    </source>
</evidence>
<feature type="transmembrane region" description="Helical" evidence="1">
    <location>
        <begin position="83"/>
        <end position="99"/>
    </location>
</feature>
<sequence length="160" mass="18215">MLDVLKNNLKKFSIFVGAFSFGRLFYNYGINFFNLHIIIYFIIMLGICFFVSKSLKIGFENAIVETFLLVLIHIFQLNISFKSFLYGVAIFISISSIFNKIRESGKGKDSITGILYLLIALTVLFVFYKNPGSILYFRGVENITNEMLILFGLISLIGSI</sequence>
<dbReference type="AlphaFoldDB" id="A0A510KZJ4"/>
<reference evidence="2 3" key="1">
    <citation type="submission" date="2019-07" db="EMBL/GenBank/DDBJ databases">
        <title>Complete Genome Sequence of Leptotrichia wadei Strain JMUB3936.</title>
        <authorList>
            <person name="Watanabe S."/>
            <person name="Cui L."/>
        </authorList>
    </citation>
    <scope>NUCLEOTIDE SEQUENCE [LARGE SCALE GENOMIC DNA]</scope>
    <source>
        <strain evidence="2 3">JMUB3936</strain>
    </source>
</reference>
<proteinExistence type="predicted"/>
<name>A0A510KZJ4_9FUSO</name>
<keyword evidence="1" id="KW-1133">Transmembrane helix</keyword>
<dbReference type="EMBL" id="AP019841">
    <property type="protein sequence ID" value="BBM55633.1"/>
    <property type="molecule type" value="Genomic_DNA"/>
</dbReference>
<feature type="transmembrane region" description="Helical" evidence="1">
    <location>
        <begin position="59"/>
        <end position="77"/>
    </location>
</feature>
<feature type="transmembrane region" description="Helical" evidence="1">
    <location>
        <begin position="35"/>
        <end position="52"/>
    </location>
</feature>